<dbReference type="GO" id="GO:0005737">
    <property type="term" value="C:cytoplasm"/>
    <property type="evidence" value="ECO:0007669"/>
    <property type="project" value="UniProtKB-SubCell"/>
</dbReference>
<dbReference type="InterPro" id="IPR036305">
    <property type="entry name" value="RGS_sf"/>
</dbReference>
<dbReference type="Pfam" id="PF00615">
    <property type="entry name" value="RGS"/>
    <property type="match status" value="1"/>
</dbReference>
<feature type="compositionally biased region" description="Polar residues" evidence="5">
    <location>
        <begin position="556"/>
        <end position="569"/>
    </location>
</feature>
<organism evidence="8 9">
    <name type="scientific">Scleropages formosus</name>
    <name type="common">Asian bonytongue</name>
    <name type="synonym">Osteoglossum formosum</name>
    <dbReference type="NCBI Taxonomy" id="113540"/>
    <lineage>
        <taxon>Eukaryota</taxon>
        <taxon>Metazoa</taxon>
        <taxon>Chordata</taxon>
        <taxon>Craniata</taxon>
        <taxon>Vertebrata</taxon>
        <taxon>Euteleostomi</taxon>
        <taxon>Actinopterygii</taxon>
        <taxon>Neopterygii</taxon>
        <taxon>Teleostei</taxon>
        <taxon>Osteoglossocephala</taxon>
        <taxon>Osteoglossomorpha</taxon>
        <taxon>Osteoglossiformes</taxon>
        <taxon>Osteoglossidae</taxon>
        <taxon>Scleropages</taxon>
    </lineage>
</organism>
<dbReference type="GO" id="GO:0007165">
    <property type="term" value="P:signal transduction"/>
    <property type="evidence" value="ECO:0007669"/>
    <property type="project" value="InterPro"/>
</dbReference>
<dbReference type="AlphaFoldDB" id="A0A8C9SSM0"/>
<dbReference type="PANTHER" id="PTHR45945:SF1">
    <property type="entry name" value="REGULATOR OF G-PROTEIN SIGNALING 12"/>
    <property type="match status" value="1"/>
</dbReference>
<dbReference type="PROSITE" id="PS50877">
    <property type="entry name" value="GOLOCO"/>
    <property type="match status" value="1"/>
</dbReference>
<dbReference type="OrthoDB" id="196547at2759"/>
<dbReference type="GO" id="GO:0005096">
    <property type="term" value="F:GTPase activator activity"/>
    <property type="evidence" value="ECO:0007669"/>
    <property type="project" value="UniProtKB-KW"/>
</dbReference>
<dbReference type="Ensembl" id="ENSSFOT00015056155.1">
    <property type="protein sequence ID" value="ENSSFOP00015039120.1"/>
    <property type="gene ID" value="ENSSFOG00015012881.2"/>
</dbReference>
<dbReference type="FunFam" id="1.10.167.10:FF:000001">
    <property type="entry name" value="Putative regulator of g-protein signaling 12"/>
    <property type="match status" value="1"/>
</dbReference>
<feature type="region of interest" description="Disordered" evidence="5">
    <location>
        <begin position="514"/>
        <end position="627"/>
    </location>
</feature>
<comment type="subcellular location">
    <subcellularLocation>
        <location evidence="1">Cytoplasm</location>
    </subcellularLocation>
</comment>
<dbReference type="InterPro" id="IPR024066">
    <property type="entry name" value="RGS_subdom1/3"/>
</dbReference>
<dbReference type="Pfam" id="PF16612">
    <property type="entry name" value="RGS12_usC"/>
    <property type="match status" value="1"/>
</dbReference>
<dbReference type="SUPFAM" id="SSF54236">
    <property type="entry name" value="Ubiquitin-like"/>
    <property type="match status" value="2"/>
</dbReference>
<reference evidence="8" key="2">
    <citation type="submission" date="2025-08" db="UniProtKB">
        <authorList>
            <consortium name="Ensembl"/>
        </authorList>
    </citation>
    <scope>IDENTIFICATION</scope>
</reference>
<dbReference type="InterPro" id="IPR016137">
    <property type="entry name" value="RGS"/>
</dbReference>
<feature type="domain" description="RGS" evidence="6">
    <location>
        <begin position="59"/>
        <end position="176"/>
    </location>
</feature>
<keyword evidence="3" id="KW-0963">Cytoplasm</keyword>
<name>A0A8C9SSM0_SCLFO</name>
<evidence type="ECO:0000256" key="2">
    <source>
        <dbReference type="ARBA" id="ARBA00022468"/>
    </source>
</evidence>
<evidence type="ECO:0000256" key="1">
    <source>
        <dbReference type="ARBA" id="ARBA00004496"/>
    </source>
</evidence>
<dbReference type="InterPro" id="IPR029071">
    <property type="entry name" value="Ubiquitin-like_domsf"/>
</dbReference>
<feature type="compositionally biased region" description="Basic and acidic residues" evidence="5">
    <location>
        <begin position="227"/>
        <end position="238"/>
    </location>
</feature>
<dbReference type="InterPro" id="IPR046995">
    <property type="entry name" value="RGS10/12/14-like"/>
</dbReference>
<dbReference type="SMART" id="SM00315">
    <property type="entry name" value="RGS"/>
    <property type="match status" value="1"/>
</dbReference>
<dbReference type="Gene3D" id="1.10.196.10">
    <property type="match status" value="1"/>
</dbReference>
<evidence type="ECO:0008006" key="10">
    <source>
        <dbReference type="Google" id="ProtNLM"/>
    </source>
</evidence>
<dbReference type="CDD" id="cd08706">
    <property type="entry name" value="RGS_R12-like"/>
    <property type="match status" value="1"/>
</dbReference>
<feature type="region of interest" description="Disordered" evidence="5">
    <location>
        <begin position="217"/>
        <end position="238"/>
    </location>
</feature>
<reference evidence="8 9" key="1">
    <citation type="submission" date="2019-04" db="EMBL/GenBank/DDBJ databases">
        <authorList>
            <consortium name="Wellcome Sanger Institute Data Sharing"/>
        </authorList>
    </citation>
    <scope>NUCLEOTIDE SEQUENCE [LARGE SCALE GENOMIC DNA]</scope>
</reference>
<dbReference type="SMART" id="SM00455">
    <property type="entry name" value="RBD"/>
    <property type="match status" value="2"/>
</dbReference>
<dbReference type="GO" id="GO:0005634">
    <property type="term" value="C:nucleus"/>
    <property type="evidence" value="ECO:0007669"/>
    <property type="project" value="TreeGrafter"/>
</dbReference>
<feature type="compositionally biased region" description="Low complexity" evidence="5">
    <location>
        <begin position="524"/>
        <end position="553"/>
    </location>
</feature>
<dbReference type="InterPro" id="IPR003116">
    <property type="entry name" value="RBD_dom"/>
</dbReference>
<keyword evidence="2" id="KW-0343">GTPase activation</keyword>
<evidence type="ECO:0000259" key="7">
    <source>
        <dbReference type="PROSITE" id="PS50898"/>
    </source>
</evidence>
<dbReference type="PANTHER" id="PTHR45945">
    <property type="entry name" value="REGULATOR OF G-PROTEIN SIGNALING LOCO"/>
    <property type="match status" value="1"/>
</dbReference>
<proteinExistence type="predicted"/>
<dbReference type="Gene3D" id="3.10.20.90">
    <property type="entry name" value="Phosphatidylinositol 3-kinase Catalytic Subunit, Chain A, domain 1"/>
    <property type="match status" value="1"/>
</dbReference>
<feature type="domain" description="RBD" evidence="7">
    <location>
        <begin position="341"/>
        <end position="411"/>
    </location>
</feature>
<dbReference type="Proteomes" id="UP000694397">
    <property type="component" value="Chromosome 5"/>
</dbReference>
<dbReference type="PRINTS" id="PR01301">
    <property type="entry name" value="RGSPROTEIN"/>
</dbReference>
<dbReference type="SMART" id="SM00390">
    <property type="entry name" value="GoLoco"/>
    <property type="match status" value="1"/>
</dbReference>
<dbReference type="GeneTree" id="ENSGT00940000164407"/>
<dbReference type="InterPro" id="IPR044926">
    <property type="entry name" value="RGS_subdomain_2"/>
</dbReference>
<evidence type="ECO:0000256" key="3">
    <source>
        <dbReference type="ARBA" id="ARBA00022490"/>
    </source>
</evidence>
<evidence type="ECO:0000256" key="5">
    <source>
        <dbReference type="SAM" id="MobiDB-lite"/>
    </source>
</evidence>
<dbReference type="PROSITE" id="PS50898">
    <property type="entry name" value="RBD"/>
    <property type="match status" value="2"/>
</dbReference>
<dbReference type="GO" id="GO:0005886">
    <property type="term" value="C:plasma membrane"/>
    <property type="evidence" value="ECO:0007669"/>
    <property type="project" value="TreeGrafter"/>
</dbReference>
<evidence type="ECO:0000313" key="9">
    <source>
        <dbReference type="Proteomes" id="UP000694397"/>
    </source>
</evidence>
<dbReference type="GO" id="GO:0008277">
    <property type="term" value="P:regulation of G protein-coupled receptor signaling pathway"/>
    <property type="evidence" value="ECO:0007669"/>
    <property type="project" value="TreeGrafter"/>
</dbReference>
<accession>A0A8C9SSM0</accession>
<dbReference type="PROSITE" id="PS50132">
    <property type="entry name" value="RGS"/>
    <property type="match status" value="1"/>
</dbReference>
<feature type="domain" description="RBD" evidence="7">
    <location>
        <begin position="269"/>
        <end position="340"/>
    </location>
</feature>
<dbReference type="Pfam" id="PF02188">
    <property type="entry name" value="GoLoco"/>
    <property type="match status" value="1"/>
</dbReference>
<evidence type="ECO:0000259" key="6">
    <source>
        <dbReference type="PROSITE" id="PS50132"/>
    </source>
</evidence>
<protein>
    <recommendedName>
        <fullName evidence="10">Regulator of G-protein signaling 12-like</fullName>
    </recommendedName>
</protein>
<dbReference type="SUPFAM" id="SSF48097">
    <property type="entry name" value="Regulator of G-protein signaling, RGS"/>
    <property type="match status" value="1"/>
</dbReference>
<evidence type="ECO:0000313" key="8">
    <source>
        <dbReference type="Ensembl" id="ENSSFOP00015039120.1"/>
    </source>
</evidence>
<reference evidence="8" key="3">
    <citation type="submission" date="2025-09" db="UniProtKB">
        <authorList>
            <consortium name="Ensembl"/>
        </authorList>
    </citation>
    <scope>IDENTIFICATION</scope>
</reference>
<evidence type="ECO:0000256" key="4">
    <source>
        <dbReference type="ARBA" id="ARBA00022737"/>
    </source>
</evidence>
<keyword evidence="9" id="KW-1185">Reference proteome</keyword>
<dbReference type="InterPro" id="IPR003109">
    <property type="entry name" value="GoLoco_motif"/>
</dbReference>
<sequence>MCFCNTVSINCASSSSVCHLLGLKGGTSETSLASSASLPNGPGLRQHHHDQNVASWATGFERLLQDPEGVHCFSEFLKKEFSEENILFWQACESFSHVPENDKKQLSQKACEIYNNFLSSRATTPVNIDRQAQLADDVLNAPRPDMFQEPQLQIFNLMKFDSYARFLRSSMYQECMLAEVEGHPLSSIHRVNPVKGKTQECKEEHAEKKRGIFSLRNRNTSFGKGPKKSDMGDSSHGERGHCGWYLSKPTSPGDSRTPVATCEKEKVPASCAVSLPDGSRFHLPIRPGLSIRELLLGLCEKRCINLAAVDLFLAGGEKPLVLDQDLFVFIHSYILKLSFLFTRLDLVPINRSVGLKAKPTKPITEVLRPVVAKYGLRLNDLEARISGDGELLDLGRPISCLDGLRVVLDVARHPSRRGTQHLIATAWVSAVRPQRDTQMAPVSYHAEAHWPFLYTYLGFVSCCTEYRLGASLLSTVLPFSEFFELLSKAQSSRADDQRGLLSKQNLVLPDFLRLSSEPTPSPAAPACSTPTSRRNTLSASRQSQSLDSALLLSGRAPSSTARPVKSSSPPDEGGCAPFPTSLSPIRTVEEENVADLTLVGEGNMSSPNSTLLPPSPVSCTQYTPGPH</sequence>
<keyword evidence="4" id="KW-0677">Repeat</keyword>
<dbReference type="Pfam" id="PF02196">
    <property type="entry name" value="RBD"/>
    <property type="match status" value="1"/>
</dbReference>
<dbReference type="Gene3D" id="1.10.167.10">
    <property type="entry name" value="Regulator of G-protein Signalling 4, domain 2"/>
    <property type="match status" value="1"/>
</dbReference>